<evidence type="ECO:0000313" key="2">
    <source>
        <dbReference type="EMBL" id="KAF8883360.1"/>
    </source>
</evidence>
<name>A0A9P5ND92_GYMJU</name>
<reference evidence="2" key="1">
    <citation type="submission" date="2020-11" db="EMBL/GenBank/DDBJ databases">
        <authorList>
            <consortium name="DOE Joint Genome Institute"/>
            <person name="Ahrendt S."/>
            <person name="Riley R."/>
            <person name="Andreopoulos W."/>
            <person name="LaButti K."/>
            <person name="Pangilinan J."/>
            <person name="Ruiz-duenas F.J."/>
            <person name="Barrasa J.M."/>
            <person name="Sanchez-Garcia M."/>
            <person name="Camarero S."/>
            <person name="Miyauchi S."/>
            <person name="Serrano A."/>
            <person name="Linde D."/>
            <person name="Babiker R."/>
            <person name="Drula E."/>
            <person name="Ayuso-Fernandez I."/>
            <person name="Pacheco R."/>
            <person name="Padilla G."/>
            <person name="Ferreira P."/>
            <person name="Barriuso J."/>
            <person name="Kellner H."/>
            <person name="Castanera R."/>
            <person name="Alfaro M."/>
            <person name="Ramirez L."/>
            <person name="Pisabarro A.G."/>
            <person name="Kuo A."/>
            <person name="Tritt A."/>
            <person name="Lipzen A."/>
            <person name="He G."/>
            <person name="Yan M."/>
            <person name="Ng V."/>
            <person name="Cullen D."/>
            <person name="Martin F."/>
            <person name="Rosso M.-N."/>
            <person name="Henrissat B."/>
            <person name="Hibbett D."/>
            <person name="Martinez A.T."/>
            <person name="Grigoriev I.V."/>
        </authorList>
    </citation>
    <scope>NUCLEOTIDE SEQUENCE</scope>
    <source>
        <strain evidence="2">AH 44721</strain>
    </source>
</reference>
<dbReference type="AlphaFoldDB" id="A0A9P5ND92"/>
<sequence>MYVKRQAQARKLDYHGTWKLTSISQRTGSSTTNNGAAKCIQTFVLLEIVTISATSTKARHRALLGSSHLLHLASAFTKLGGGGSKYIIEISDGEEEEVNEVEEVNLQAIKDYREQTNLKDASPLPTSSAIPVSMQAQMQKKMEVKRSNKQIR</sequence>
<dbReference type="EMBL" id="JADNYJ010000116">
    <property type="protein sequence ID" value="KAF8883360.1"/>
    <property type="molecule type" value="Genomic_DNA"/>
</dbReference>
<proteinExistence type="predicted"/>
<organism evidence="2 3">
    <name type="scientific">Gymnopilus junonius</name>
    <name type="common">Spectacular rustgill mushroom</name>
    <name type="synonym">Gymnopilus spectabilis subsp. junonius</name>
    <dbReference type="NCBI Taxonomy" id="109634"/>
    <lineage>
        <taxon>Eukaryota</taxon>
        <taxon>Fungi</taxon>
        <taxon>Dikarya</taxon>
        <taxon>Basidiomycota</taxon>
        <taxon>Agaricomycotina</taxon>
        <taxon>Agaricomycetes</taxon>
        <taxon>Agaricomycetidae</taxon>
        <taxon>Agaricales</taxon>
        <taxon>Agaricineae</taxon>
        <taxon>Hymenogastraceae</taxon>
        <taxon>Gymnopilus</taxon>
    </lineage>
</organism>
<evidence type="ECO:0000313" key="1">
    <source>
        <dbReference type="EMBL" id="KAF8875975.1"/>
    </source>
</evidence>
<gene>
    <name evidence="2" type="ORF">CPB84DRAFT_1750704</name>
    <name evidence="1" type="ORF">CPB84DRAFT_1752553</name>
</gene>
<keyword evidence="3" id="KW-1185">Reference proteome</keyword>
<dbReference type="EMBL" id="JADNYJ010000189">
    <property type="protein sequence ID" value="KAF8875975.1"/>
    <property type="molecule type" value="Genomic_DNA"/>
</dbReference>
<evidence type="ECO:0000313" key="3">
    <source>
        <dbReference type="Proteomes" id="UP000724874"/>
    </source>
</evidence>
<protein>
    <submittedName>
        <fullName evidence="2">Uncharacterized protein</fullName>
    </submittedName>
</protein>
<comment type="caution">
    <text evidence="2">The sequence shown here is derived from an EMBL/GenBank/DDBJ whole genome shotgun (WGS) entry which is preliminary data.</text>
</comment>
<dbReference type="Proteomes" id="UP000724874">
    <property type="component" value="Unassembled WGS sequence"/>
</dbReference>
<accession>A0A9P5ND92</accession>